<name>A0A0K1ENN5_CHOCO</name>
<organism evidence="3 4">
    <name type="scientific">Chondromyces crocatus</name>
    <dbReference type="NCBI Taxonomy" id="52"/>
    <lineage>
        <taxon>Bacteria</taxon>
        <taxon>Pseudomonadati</taxon>
        <taxon>Myxococcota</taxon>
        <taxon>Polyangia</taxon>
        <taxon>Polyangiales</taxon>
        <taxon>Polyangiaceae</taxon>
        <taxon>Chondromyces</taxon>
    </lineage>
</organism>
<dbReference type="Gene3D" id="4.10.220.110">
    <property type="match status" value="1"/>
</dbReference>
<dbReference type="Pfam" id="PF04717">
    <property type="entry name" value="Phage_base_V"/>
    <property type="match status" value="1"/>
</dbReference>
<dbReference type="Gene3D" id="2.30.110.50">
    <property type="match status" value="1"/>
</dbReference>
<dbReference type="Proteomes" id="UP000067626">
    <property type="component" value="Chromosome"/>
</dbReference>
<feature type="domain" description="Gp5/Type VI secretion system Vgr protein OB-fold" evidence="2">
    <location>
        <begin position="391"/>
        <end position="454"/>
    </location>
</feature>
<dbReference type="Pfam" id="PF05954">
    <property type="entry name" value="Phage_GPD"/>
    <property type="match status" value="1"/>
</dbReference>
<dbReference type="OrthoDB" id="5482463at2"/>
<dbReference type="EMBL" id="CP012159">
    <property type="protein sequence ID" value="AKT42449.1"/>
    <property type="molecule type" value="Genomic_DNA"/>
</dbReference>
<evidence type="ECO:0000256" key="1">
    <source>
        <dbReference type="ARBA" id="ARBA00005558"/>
    </source>
</evidence>
<comment type="similarity">
    <text evidence="1">Belongs to the VgrG protein family.</text>
</comment>
<reference evidence="3 4" key="1">
    <citation type="submission" date="2015-07" db="EMBL/GenBank/DDBJ databases">
        <title>Genome analysis of myxobacterium Chondromyces crocatus Cm c5 reveals a high potential for natural compound synthesis and the genetic basis for the loss of fruiting body formation.</title>
        <authorList>
            <person name="Zaburannyi N."/>
            <person name="Bunk B."/>
            <person name="Maier J."/>
            <person name="Overmann J."/>
            <person name="Mueller R."/>
        </authorList>
    </citation>
    <scope>NUCLEOTIDE SEQUENCE [LARGE SCALE GENOMIC DNA]</scope>
    <source>
        <strain evidence="3 4">Cm c5</strain>
    </source>
</reference>
<dbReference type="InterPro" id="IPR006531">
    <property type="entry name" value="Gp5/Vgr_OB"/>
</dbReference>
<accession>A0A0K1ENN5</accession>
<dbReference type="STRING" id="52.CMC5_066750"/>
<dbReference type="InterPro" id="IPR037026">
    <property type="entry name" value="Vgr_OB-fold_dom_sf"/>
</dbReference>
<evidence type="ECO:0000313" key="3">
    <source>
        <dbReference type="EMBL" id="AKT42449.1"/>
    </source>
</evidence>
<protein>
    <recommendedName>
        <fullName evidence="2">Gp5/Type VI secretion system Vgr protein OB-fold domain-containing protein</fullName>
    </recommendedName>
</protein>
<gene>
    <name evidence="3" type="ORF">CMC5_066750</name>
</gene>
<dbReference type="Gene3D" id="2.40.50.230">
    <property type="entry name" value="Gp5 N-terminal domain"/>
    <property type="match status" value="1"/>
</dbReference>
<dbReference type="NCBIfam" id="TIGR03361">
    <property type="entry name" value="VI_Rhs_Vgr"/>
    <property type="match status" value="1"/>
</dbReference>
<dbReference type="PATRIC" id="fig|52.7.peg.7334"/>
<dbReference type="SUPFAM" id="SSF69279">
    <property type="entry name" value="Phage tail proteins"/>
    <property type="match status" value="2"/>
</dbReference>
<evidence type="ECO:0000313" key="4">
    <source>
        <dbReference type="Proteomes" id="UP000067626"/>
    </source>
</evidence>
<dbReference type="AlphaFoldDB" id="A0A0K1ENN5"/>
<proteinExistence type="inferred from homology"/>
<dbReference type="InterPro" id="IPR017847">
    <property type="entry name" value="T6SS_RhsGE_Vgr_subset"/>
</dbReference>
<dbReference type="SUPFAM" id="SSF69255">
    <property type="entry name" value="gp5 N-terminal domain-like"/>
    <property type="match status" value="1"/>
</dbReference>
<dbReference type="InterPro" id="IPR006533">
    <property type="entry name" value="T6SS_Vgr_RhsGE"/>
</dbReference>
<dbReference type="NCBIfam" id="TIGR01646">
    <property type="entry name" value="vgr_GE"/>
    <property type="match status" value="1"/>
</dbReference>
<dbReference type="Gene3D" id="3.55.50.10">
    <property type="entry name" value="Baseplate protein-like domains"/>
    <property type="match status" value="1"/>
</dbReference>
<dbReference type="KEGG" id="ccro:CMC5_066750"/>
<evidence type="ECO:0000259" key="2">
    <source>
        <dbReference type="Pfam" id="PF04717"/>
    </source>
</evidence>
<keyword evidence="4" id="KW-1185">Reference proteome</keyword>
<sequence>MKDLITISSSVLPESTRVAGFRGVEAISRPYQFELFLVLKNDQEELDLADAIGAKAKLELDSENDDLPPFIFSGVLASAELLHEYGGQALVRVVMVPRLWQLGLSRHSRLFTKKSIKDVLQIVLEENGLSGSDVELRLGGYDVEEHITQYRESDLEFISRWMEREGIFYFFEHGEDGEKLVLCDNRTYDHDEVGKPVRYFPQLGDDVSAGPSFRSFTSLHASLPSQVRLKDYDYARPSLAITGNAPVDPNGVGEVSLYGERFFSPAAGQRLARIRAEELLTRQVVYRSTGSRFHLRSGYTFDLEEHPRQSFNTRYLASEVRHYGNQATGLDHWKSLMGLEYGQVYFVEVSSIPADTQFRAASQTVWPRIYGYENAVVDGPADSEYAQIDAQGRYNIKFKFDESALKDGQASTFVRMMQPHGGSVEGFHFPLRKNTEVICSYLGGDPDRPVIVGVVPTAVTPSKVVAANHTQNIIQTGGGNYITLEDKSGSQFINIFAPIFNTNLYLGNPRSAGPHSLTLPSGPQVPPAGPRQRDALGPFAFDLRTDGSGQIHAGSNLNIDADAELQIESGAMTTIYSGADWHVDVQGAADEKYHATFKKEVIGAVDVDYQDTLNYDVKAAAVEHYHDTRNLTVTAAEEELFDDTLKTTVTQLATLVYNNGLDVTVNSALTDEKFNASKKQYVDGTYDTEVTGKTTLTTNGYTMTNKAATTEKTWGPSATFKFVVASDTVVGLKNDNFFGGKLVFNAGLFSTITLGFKFDFDGSVNFKVLGLQQKVEALQSKVSGFTLKAATTTMKTIAAGLEAHGTAMMMAGFRIM</sequence>
<dbReference type="RefSeq" id="WP_050434079.1">
    <property type="nucleotide sequence ID" value="NZ_CP012159.1"/>
</dbReference>